<feature type="compositionally biased region" description="Low complexity" evidence="1">
    <location>
        <begin position="137"/>
        <end position="148"/>
    </location>
</feature>
<keyword evidence="4" id="KW-1185">Reference proteome</keyword>
<accession>A0ABY6BL83</accession>
<dbReference type="InterPro" id="IPR036909">
    <property type="entry name" value="Cyt_c-like_dom_sf"/>
</dbReference>
<evidence type="ECO:0000313" key="3">
    <source>
        <dbReference type="EMBL" id="UXI70183.1"/>
    </source>
</evidence>
<evidence type="ECO:0000256" key="2">
    <source>
        <dbReference type="SAM" id="SignalP"/>
    </source>
</evidence>
<name>A0ABY6BL83_9GAMM</name>
<organism evidence="3 4">
    <name type="scientific">Tahibacter amnicola</name>
    <dbReference type="NCBI Taxonomy" id="2976241"/>
    <lineage>
        <taxon>Bacteria</taxon>
        <taxon>Pseudomonadati</taxon>
        <taxon>Pseudomonadota</taxon>
        <taxon>Gammaproteobacteria</taxon>
        <taxon>Lysobacterales</taxon>
        <taxon>Rhodanobacteraceae</taxon>
        <taxon>Tahibacter</taxon>
    </lineage>
</organism>
<dbReference type="RefSeq" id="WP_261697134.1">
    <property type="nucleotide sequence ID" value="NZ_CP104694.1"/>
</dbReference>
<feature type="chain" id="PRO_5045936481" evidence="2">
    <location>
        <begin position="19"/>
        <end position="165"/>
    </location>
</feature>
<dbReference type="Gene3D" id="1.10.760.10">
    <property type="entry name" value="Cytochrome c-like domain"/>
    <property type="match status" value="1"/>
</dbReference>
<feature type="region of interest" description="Disordered" evidence="1">
    <location>
        <begin position="137"/>
        <end position="165"/>
    </location>
</feature>
<dbReference type="SUPFAM" id="SSF46626">
    <property type="entry name" value="Cytochrome c"/>
    <property type="match status" value="1"/>
</dbReference>
<dbReference type="Proteomes" id="UP001064632">
    <property type="component" value="Chromosome"/>
</dbReference>
<gene>
    <name evidence="3" type="ORF">N4264_11290</name>
</gene>
<keyword evidence="2" id="KW-0732">Signal</keyword>
<sequence>MRTFTLGLMFLLTFPAAAAPPAGEMALIERGRYLLEIGGCHDCHTPGYTMQGGNAPKDAWLTGDRLGWQGAWGTTYAPNLRLRLNDMDLSTWVAFARTMKSRPPMPYWALNRMSETDLSAIWHVVKWLGKAGDPAPAALPAGAAAAGPVVRFPEPPPSAKTSRPD</sequence>
<evidence type="ECO:0000313" key="4">
    <source>
        <dbReference type="Proteomes" id="UP001064632"/>
    </source>
</evidence>
<dbReference type="EMBL" id="CP104694">
    <property type="protein sequence ID" value="UXI70183.1"/>
    <property type="molecule type" value="Genomic_DNA"/>
</dbReference>
<evidence type="ECO:0000256" key="1">
    <source>
        <dbReference type="SAM" id="MobiDB-lite"/>
    </source>
</evidence>
<reference evidence="3" key="1">
    <citation type="submission" date="2022-09" db="EMBL/GenBank/DDBJ databases">
        <title>Tahibacter sp. nov., isolated from a fresh water.</title>
        <authorList>
            <person name="Baek J.H."/>
            <person name="Lee J.K."/>
            <person name="Kim J.M."/>
            <person name="Jeon C.O."/>
        </authorList>
    </citation>
    <scope>NUCLEOTIDE SEQUENCE</scope>
    <source>
        <strain evidence="3">W38</strain>
    </source>
</reference>
<feature type="signal peptide" evidence="2">
    <location>
        <begin position="1"/>
        <end position="18"/>
    </location>
</feature>
<protein>
    <submittedName>
        <fullName evidence="3">Cytochrome C</fullName>
    </submittedName>
</protein>
<proteinExistence type="predicted"/>